<dbReference type="Gene3D" id="1.25.40.10">
    <property type="entry name" value="Tetratricopeptide repeat domain"/>
    <property type="match status" value="4"/>
</dbReference>
<feature type="repeat" description="PPR" evidence="3">
    <location>
        <begin position="362"/>
        <end position="396"/>
    </location>
</feature>
<feature type="repeat" description="PPR" evidence="3">
    <location>
        <begin position="432"/>
        <end position="466"/>
    </location>
</feature>
<evidence type="ECO:0000313" key="5">
    <source>
        <dbReference type="EMBL" id="KMZ56664.1"/>
    </source>
</evidence>
<dbReference type="Proteomes" id="UP000036987">
    <property type="component" value="Unassembled WGS sequence"/>
</dbReference>
<gene>
    <name evidence="5" type="ORF">ZOSMA_92G00230</name>
</gene>
<dbReference type="Pfam" id="PF01535">
    <property type="entry name" value="PPR"/>
    <property type="match status" value="1"/>
</dbReference>
<feature type="compositionally biased region" description="Basic and acidic residues" evidence="4">
    <location>
        <begin position="56"/>
        <end position="78"/>
    </location>
</feature>
<evidence type="ECO:0000256" key="2">
    <source>
        <dbReference type="ARBA" id="ARBA00022737"/>
    </source>
</evidence>
<feature type="repeat" description="PPR" evidence="3">
    <location>
        <begin position="327"/>
        <end position="357"/>
    </location>
</feature>
<comment type="similarity">
    <text evidence="1">Belongs to the PPR family. P subfamily.</text>
</comment>
<feature type="compositionally biased region" description="Polar residues" evidence="4">
    <location>
        <begin position="1"/>
        <end position="23"/>
    </location>
</feature>
<dbReference type="GO" id="GO:0003729">
    <property type="term" value="F:mRNA binding"/>
    <property type="evidence" value="ECO:0000318"/>
    <property type="project" value="GO_Central"/>
</dbReference>
<feature type="region of interest" description="Disordered" evidence="4">
    <location>
        <begin position="1"/>
        <end position="78"/>
    </location>
</feature>
<dbReference type="OMA" id="NHESYTA"/>
<evidence type="ECO:0000256" key="4">
    <source>
        <dbReference type="SAM" id="MobiDB-lite"/>
    </source>
</evidence>
<organism evidence="5 6">
    <name type="scientific">Zostera marina</name>
    <name type="common">Eelgrass</name>
    <dbReference type="NCBI Taxonomy" id="29655"/>
    <lineage>
        <taxon>Eukaryota</taxon>
        <taxon>Viridiplantae</taxon>
        <taxon>Streptophyta</taxon>
        <taxon>Embryophyta</taxon>
        <taxon>Tracheophyta</taxon>
        <taxon>Spermatophyta</taxon>
        <taxon>Magnoliopsida</taxon>
        <taxon>Liliopsida</taxon>
        <taxon>Zosteraceae</taxon>
        <taxon>Zostera</taxon>
    </lineage>
</organism>
<dbReference type="PROSITE" id="PS51375">
    <property type="entry name" value="PPR"/>
    <property type="match status" value="8"/>
</dbReference>
<dbReference type="InterPro" id="IPR044179">
    <property type="entry name" value="PPR5-like"/>
</dbReference>
<dbReference type="InterPro" id="IPR011990">
    <property type="entry name" value="TPR-like_helical_dom_sf"/>
</dbReference>
<feature type="repeat" description="PPR" evidence="3">
    <location>
        <begin position="150"/>
        <end position="184"/>
    </location>
</feature>
<reference evidence="6" key="1">
    <citation type="journal article" date="2016" name="Nature">
        <title>The genome of the seagrass Zostera marina reveals angiosperm adaptation to the sea.</title>
        <authorList>
            <person name="Olsen J.L."/>
            <person name="Rouze P."/>
            <person name="Verhelst B."/>
            <person name="Lin Y.-C."/>
            <person name="Bayer T."/>
            <person name="Collen J."/>
            <person name="Dattolo E."/>
            <person name="De Paoli E."/>
            <person name="Dittami S."/>
            <person name="Maumus F."/>
            <person name="Michel G."/>
            <person name="Kersting A."/>
            <person name="Lauritano C."/>
            <person name="Lohaus R."/>
            <person name="Toepel M."/>
            <person name="Tonon T."/>
            <person name="Vanneste K."/>
            <person name="Amirebrahimi M."/>
            <person name="Brakel J."/>
            <person name="Bostroem C."/>
            <person name="Chovatia M."/>
            <person name="Grimwood J."/>
            <person name="Jenkins J.W."/>
            <person name="Jueterbock A."/>
            <person name="Mraz A."/>
            <person name="Stam W.T."/>
            <person name="Tice H."/>
            <person name="Bornberg-Bauer E."/>
            <person name="Green P.J."/>
            <person name="Pearson G.A."/>
            <person name="Procaccini G."/>
            <person name="Duarte C.M."/>
            <person name="Schmutz J."/>
            <person name="Reusch T.B.H."/>
            <person name="Van de Peer Y."/>
        </authorList>
    </citation>
    <scope>NUCLEOTIDE SEQUENCE [LARGE SCALE GENOMIC DNA]</scope>
    <source>
        <strain evidence="6">cv. Finnish</strain>
    </source>
</reference>
<protein>
    <submittedName>
        <fullName evidence="5">Pentatricopeptide repeat-containing protein, chloroplastic</fullName>
    </submittedName>
</protein>
<sequence>MAVAVPSSNPSAMPSCVPSTSSPEPLLRNRKLRNFPPSFRQRNLNLTASSPSPFYRKSDVHESEFSKEENEKKRKEEVNRKIASKKAISVILRREASMAVIEKKRGKTNSKRLLPRSVLEALHDRISALRWESALQVFELLREQLWYRPNTGIYIKLIVMLGKCKQPERAHTLFQAMVDEGCVANHESYTALLSAYSRSGHFDEAFSLLDVMRNTDGCQPDIYTYSIFIKSCVHIFAFDKAQRLLSDMKNEGIKPNTITYNTLIDAYGKSRRFKEMESTLLDLLSDQDCKPDVWTMNATIRAFGGSGQIETMEKCYEKFQNSGISPDIKTFNILLDSYGKAKMYEKMSAVMEYMQKYYYSWTVVTYNVVIDAFGRAGDLQQMEYLFRLMKSDRIKPNCITLCSIVRAYGREENISKIKGVLRLIQNSDIMLDTIFFNCLMDAYAKAGCLTEMKELLDTMNGMGYKPDKITYTTIVKAYEKKGLGDRVKDLYGIIRKETQVEDSAS</sequence>
<dbReference type="PANTHER" id="PTHR47874:SF6">
    <property type="entry name" value="PENTATRICOPEPTIDE REPEAT-CONTAINING PROTEIN"/>
    <property type="match status" value="1"/>
</dbReference>
<dbReference type="AlphaFoldDB" id="A0A0K9NIU1"/>
<name>A0A0K9NIU1_ZOSMR</name>
<evidence type="ECO:0000256" key="3">
    <source>
        <dbReference type="PROSITE-ProRule" id="PRU00708"/>
    </source>
</evidence>
<evidence type="ECO:0000256" key="1">
    <source>
        <dbReference type="ARBA" id="ARBA00007626"/>
    </source>
</evidence>
<keyword evidence="6" id="KW-1185">Reference proteome</keyword>
<keyword evidence="2" id="KW-0677">Repeat</keyword>
<feature type="compositionally biased region" description="Polar residues" evidence="4">
    <location>
        <begin position="40"/>
        <end position="52"/>
    </location>
</feature>
<comment type="caution">
    <text evidence="5">The sequence shown here is derived from an EMBL/GenBank/DDBJ whole genome shotgun (WGS) entry which is preliminary data.</text>
</comment>
<evidence type="ECO:0000313" key="6">
    <source>
        <dbReference type="Proteomes" id="UP000036987"/>
    </source>
</evidence>
<dbReference type="NCBIfam" id="TIGR00756">
    <property type="entry name" value="PPR"/>
    <property type="match status" value="8"/>
</dbReference>
<feature type="repeat" description="PPR" evidence="3">
    <location>
        <begin position="292"/>
        <end position="326"/>
    </location>
</feature>
<dbReference type="Pfam" id="PF13041">
    <property type="entry name" value="PPR_2"/>
    <property type="match status" value="5"/>
</dbReference>
<dbReference type="InterPro" id="IPR002885">
    <property type="entry name" value="PPR_rpt"/>
</dbReference>
<dbReference type="EMBL" id="LFYR01002147">
    <property type="protein sequence ID" value="KMZ56664.1"/>
    <property type="molecule type" value="Genomic_DNA"/>
</dbReference>
<feature type="repeat" description="PPR" evidence="3">
    <location>
        <begin position="256"/>
        <end position="291"/>
    </location>
</feature>
<accession>A0A0K9NIU1</accession>
<dbReference type="PANTHER" id="PTHR47874">
    <property type="entry name" value="EXPRESSED PROTEIN"/>
    <property type="match status" value="1"/>
</dbReference>
<feature type="repeat" description="PPR" evidence="3">
    <location>
        <begin position="185"/>
        <end position="215"/>
    </location>
</feature>
<proteinExistence type="inferred from homology"/>
<dbReference type="OrthoDB" id="185373at2759"/>
<feature type="repeat" description="PPR" evidence="3">
    <location>
        <begin position="221"/>
        <end position="255"/>
    </location>
</feature>